<dbReference type="OrthoDB" id="9803476at2"/>
<accession>A0A1C7DFP4</accession>
<sequence>MIAEVTQTEQGYMATFDRKLTHGPEQVWRMLTDNQKIHQWFSGLQLEKPGEGGYLSFDTGHGNYKELAITDFEEKKRLGFEWGQDHVLFELIPEGEETRLKLVEKILVFTDHTPKDVAGWHVCLDVLEALLDKKGIERTLEWEHWFPEYKRLFENMHTSFE</sequence>
<reference evidence="4 5" key="1">
    <citation type="journal article" date="2012" name="J. Bacteriol.">
        <title>Genome Sequence of the Antarctic Psychrophile Bacterium Planococcus antarcticus DSM 14505.</title>
        <authorList>
            <person name="Margolles A."/>
            <person name="Gueimonde M."/>
            <person name="Sanchez B."/>
        </authorList>
    </citation>
    <scope>NUCLEOTIDE SEQUENCE [LARGE SCALE GENOMIC DNA]</scope>
    <source>
        <strain evidence="4 5">DSM 14505</strain>
    </source>
</reference>
<dbReference type="Pfam" id="PF08327">
    <property type="entry name" value="AHSA1"/>
    <property type="match status" value="1"/>
</dbReference>
<dbReference type="Proteomes" id="UP000092661">
    <property type="component" value="Chromosome"/>
</dbReference>
<gene>
    <name evidence="4" type="ORF">A1A1_16800</name>
    <name evidence="3" type="ORF">BBH88_07950</name>
</gene>
<name>A0A1C7DFP4_9BACL</name>
<dbReference type="SUPFAM" id="SSF55961">
    <property type="entry name" value="Bet v1-like"/>
    <property type="match status" value="1"/>
</dbReference>
<feature type="domain" description="Activator of Hsp90 ATPase homologue 1/2-like C-terminal" evidence="2">
    <location>
        <begin position="24"/>
        <end position="131"/>
    </location>
</feature>
<proteinExistence type="inferred from homology"/>
<dbReference type="CDD" id="cd08899">
    <property type="entry name" value="SRPBCC_CalC_Aha1-like_6"/>
    <property type="match status" value="1"/>
</dbReference>
<evidence type="ECO:0000256" key="1">
    <source>
        <dbReference type="ARBA" id="ARBA00006817"/>
    </source>
</evidence>
<evidence type="ECO:0000313" key="5">
    <source>
        <dbReference type="Proteomes" id="UP000004725"/>
    </source>
</evidence>
<protein>
    <submittedName>
        <fullName evidence="4">Activator of Hsp90 ATPase 1 family protein</fullName>
    </submittedName>
</protein>
<dbReference type="EMBL" id="CP016534">
    <property type="protein sequence ID" value="ANU10237.1"/>
    <property type="molecule type" value="Genomic_DNA"/>
</dbReference>
<organism evidence="4 5">
    <name type="scientific">Planococcus antarcticus DSM 14505</name>
    <dbReference type="NCBI Taxonomy" id="1185653"/>
    <lineage>
        <taxon>Bacteria</taxon>
        <taxon>Bacillati</taxon>
        <taxon>Bacillota</taxon>
        <taxon>Bacilli</taxon>
        <taxon>Bacillales</taxon>
        <taxon>Caryophanaceae</taxon>
        <taxon>Planococcus</taxon>
    </lineage>
</organism>
<dbReference type="AlphaFoldDB" id="A0A1C7DFP4"/>
<reference evidence="3" key="3">
    <citation type="submission" date="2016-10" db="EMBL/GenBank/DDBJ databases">
        <authorList>
            <person name="See-Too W.S."/>
        </authorList>
    </citation>
    <scope>NUCLEOTIDE SEQUENCE</scope>
    <source>
        <strain evidence="3">DSM 14505</strain>
    </source>
</reference>
<dbReference type="Gene3D" id="3.30.530.20">
    <property type="match status" value="1"/>
</dbReference>
<dbReference type="RefSeq" id="WP_006831308.1">
    <property type="nucleotide sequence ID" value="NZ_AJYB01000081.1"/>
</dbReference>
<evidence type="ECO:0000313" key="6">
    <source>
        <dbReference type="Proteomes" id="UP000092661"/>
    </source>
</evidence>
<comment type="similarity">
    <text evidence="1">Belongs to the AHA1 family.</text>
</comment>
<reference evidence="6" key="2">
    <citation type="submission" date="2016-07" db="EMBL/GenBank/DDBJ databases">
        <authorList>
            <person name="See-Too W.S."/>
        </authorList>
    </citation>
    <scope>NUCLEOTIDE SEQUENCE [LARGE SCALE GENOMIC DNA]</scope>
    <source>
        <strain evidence="6">DSM 14505</strain>
    </source>
</reference>
<dbReference type="EMBL" id="AJYB01000081">
    <property type="protein sequence ID" value="EIM05281.1"/>
    <property type="molecule type" value="Genomic_DNA"/>
</dbReference>
<dbReference type="Proteomes" id="UP000004725">
    <property type="component" value="Unassembled WGS sequence"/>
</dbReference>
<dbReference type="eggNOG" id="COG3832">
    <property type="taxonomic scope" value="Bacteria"/>
</dbReference>
<dbReference type="InterPro" id="IPR013538">
    <property type="entry name" value="ASHA1/2-like_C"/>
</dbReference>
<dbReference type="KEGG" id="pana:BBH88_07950"/>
<evidence type="ECO:0000313" key="3">
    <source>
        <dbReference type="EMBL" id="ANU10237.1"/>
    </source>
</evidence>
<dbReference type="InterPro" id="IPR023393">
    <property type="entry name" value="START-like_dom_sf"/>
</dbReference>
<keyword evidence="6" id="KW-1185">Reference proteome</keyword>
<evidence type="ECO:0000313" key="4">
    <source>
        <dbReference type="EMBL" id="EIM05281.1"/>
    </source>
</evidence>
<evidence type="ECO:0000259" key="2">
    <source>
        <dbReference type="Pfam" id="PF08327"/>
    </source>
</evidence>